<evidence type="ECO:0000259" key="1">
    <source>
        <dbReference type="PROSITE" id="PS50075"/>
    </source>
</evidence>
<dbReference type="Proteomes" id="UP000007842">
    <property type="component" value="Plasmid pSCATT"/>
</dbReference>
<dbReference type="PROSITE" id="PS50075">
    <property type="entry name" value="CARRIER"/>
    <property type="match status" value="1"/>
</dbReference>
<dbReference type="SUPFAM" id="SSF47336">
    <property type="entry name" value="ACP-like"/>
    <property type="match status" value="1"/>
</dbReference>
<dbReference type="PATRIC" id="fig|1003195.11.peg.583"/>
<proteinExistence type="predicted"/>
<dbReference type="HOGENOM" id="CLU_108696_3_3_11"/>
<feature type="domain" description="Carrier" evidence="1">
    <location>
        <begin position="1"/>
        <end position="73"/>
    </location>
</feature>
<dbReference type="Gene3D" id="1.10.1200.10">
    <property type="entry name" value="ACP-like"/>
    <property type="match status" value="1"/>
</dbReference>
<dbReference type="InterPro" id="IPR009081">
    <property type="entry name" value="PP-bd_ACP"/>
</dbReference>
<evidence type="ECO:0000313" key="3">
    <source>
        <dbReference type="Proteomes" id="UP000007842"/>
    </source>
</evidence>
<evidence type="ECO:0000313" key="2">
    <source>
        <dbReference type="EMBL" id="AEW99331.1"/>
    </source>
</evidence>
<keyword evidence="2" id="KW-0614">Plasmid</keyword>
<dbReference type="InterPro" id="IPR036736">
    <property type="entry name" value="ACP-like_sf"/>
</dbReference>
<dbReference type="RefSeq" id="WP_014151058.1">
    <property type="nucleotide sequence ID" value="NC_016113.1"/>
</dbReference>
<protein>
    <recommendedName>
        <fullName evidence="1">Carrier domain-containing protein</fullName>
    </recommendedName>
</protein>
<dbReference type="KEGG" id="sct:SCAT_p0603"/>
<dbReference type="EMBL" id="CP003229">
    <property type="protein sequence ID" value="AEW99331.1"/>
    <property type="molecule type" value="Genomic_DNA"/>
</dbReference>
<dbReference type="Pfam" id="PF00550">
    <property type="entry name" value="PP-binding"/>
    <property type="match status" value="1"/>
</dbReference>
<name>F8JMI7_STREN</name>
<accession>G8XEQ8</accession>
<dbReference type="KEGG" id="scy:SCATT_p11380"/>
<accession>F8JMI7</accession>
<dbReference type="OrthoDB" id="3192863at2"/>
<geneLocation type="plasmid" evidence="2 3">
    <name>pSCATT</name>
</geneLocation>
<gene>
    <name evidence="2" type="ordered locus">SCATT_p11380</name>
</gene>
<sequence>MYDILTSILTSRFRVKPELIRPDAPVRALGLDSLFMVELSLVLRKDPGVHVEVGDLLGADTLAELARAIERKHHASA</sequence>
<dbReference type="AlphaFoldDB" id="F8JMI7"/>
<organism evidence="2 3">
    <name type="scientific">Streptantibioticus cattleyicolor (strain ATCC 35852 / DSM 46488 / JCM 4925 / NBRC 14057 / NRRL 8057)</name>
    <name type="common">Streptomyces cattleya</name>
    <dbReference type="NCBI Taxonomy" id="1003195"/>
    <lineage>
        <taxon>Bacteria</taxon>
        <taxon>Bacillati</taxon>
        <taxon>Actinomycetota</taxon>
        <taxon>Actinomycetes</taxon>
        <taxon>Kitasatosporales</taxon>
        <taxon>Streptomycetaceae</taxon>
        <taxon>Streptantibioticus</taxon>
    </lineage>
</organism>
<keyword evidence="3" id="KW-1185">Reference proteome</keyword>
<reference evidence="3" key="1">
    <citation type="submission" date="2011-12" db="EMBL/GenBank/DDBJ databases">
        <title>Complete genome sequence of Streptomyces cattleya strain DSM 46488.</title>
        <authorList>
            <person name="Ou H.-Y."/>
            <person name="Li P."/>
            <person name="Zhao C."/>
            <person name="O'Hagan D."/>
            <person name="Deng Z."/>
        </authorList>
    </citation>
    <scope>NUCLEOTIDE SEQUENCE [LARGE SCALE GENOMIC DNA]</scope>
    <source>
        <strain evidence="3">ATCC 35852 / DSM 46488 / JCM 4925 / NBRC 14057 / NRRL 8057</strain>
        <plasmid evidence="3">Plasmid pSCATT</plasmid>
    </source>
</reference>